<reference evidence="1" key="1">
    <citation type="journal article" date="2014" name="Genome Announc.">
        <title>Complete sequencing and chromosome-scale genome assembly of the industrial progenitor strain P2niaD18 from the penicillin producer Penicillium chrysogenum.</title>
        <authorList>
            <person name="Specht T."/>
            <person name="Dahlmann T.A."/>
            <person name="Zadra I."/>
            <person name="Kurnsteiner H."/>
            <person name="Kuck U."/>
        </authorList>
    </citation>
    <scope>NUCLEOTIDE SEQUENCE [LARGE SCALE GENOMIC DNA]</scope>
    <source>
        <strain evidence="1">P2niaD18</strain>
    </source>
</reference>
<proteinExistence type="predicted"/>
<dbReference type="AlphaFoldDB" id="A0A169XCU9"/>
<gene>
    <name evidence="1" type="ORF">EN45_041220</name>
</gene>
<name>A0A169XCU9_PENCH</name>
<dbReference type="Proteomes" id="UP000076449">
    <property type="component" value="Chromosome I"/>
</dbReference>
<sequence>MEGDTRSIQRKADVGMTYDNLVEFGFYPGEDSPGAPPCSDYNVTTHIYQDVDDGYLMQWDSSMIDLGLDVQTLLQAVCYPAYNTNSKREIQLEGAENSFATPATPGNSSITEEAEYHSLHARSESYWDLKGGSSVGVPNTFFGLDDAVYKSADNMMNKNRGKIGGGCTDCVGCADDPEDQNPCCGCACMDCIYGYSDLQGCDSCDEIPSGTWPWDDYLDISIRKRESFEENSGDISPDLHRGVSHVHRGISHLHRRLNGIATISPKKVTVCSDKWWADGGGLYPAFPALAANSWDGIQNGKWDSISRYWGNSSDSCTSWGVFEKTLADEVWVGPSPNHPSGSMQRAQYQTEHVFEGQLIGDFFTWWLDQGKANAYATKSSTSKNISCANTEDLFTTQDNTFPWKIGIRSVTFIEQVLYQLGNVDHLDRLTIFMGRPNLRKGILFSGKSNDLDVFKSMTADQQVLSAKELGMVFNYMNEQVVWDKFCATYEAIYTLLGQWQTYYNNNPNAPLPQGLNLPNLQDEWQAYINTALDLIVSNGKSTFNQMHAWSTVTHPSWAAKWGGLWWFNKGQIRMGKSCPNLSR</sequence>
<protein>
    <submittedName>
        <fullName evidence="1">Uncharacterized protein</fullName>
    </submittedName>
</protein>
<organism evidence="1">
    <name type="scientific">Penicillium chrysogenum</name>
    <name type="common">Penicillium notatum</name>
    <dbReference type="NCBI Taxonomy" id="5076"/>
    <lineage>
        <taxon>Eukaryota</taxon>
        <taxon>Fungi</taxon>
        <taxon>Dikarya</taxon>
        <taxon>Ascomycota</taxon>
        <taxon>Pezizomycotina</taxon>
        <taxon>Eurotiomycetes</taxon>
        <taxon>Eurotiomycetidae</taxon>
        <taxon>Eurotiales</taxon>
        <taxon>Aspergillaceae</taxon>
        <taxon>Penicillium</taxon>
        <taxon>Penicillium chrysogenum species complex</taxon>
    </lineage>
</organism>
<evidence type="ECO:0000313" key="1">
    <source>
        <dbReference type="EMBL" id="KZN93935.1"/>
    </source>
</evidence>
<accession>A0A169XCU9</accession>
<dbReference type="EMBL" id="CM002798">
    <property type="protein sequence ID" value="KZN93935.1"/>
    <property type="molecule type" value="Genomic_DNA"/>
</dbReference>